<dbReference type="InterPro" id="IPR011611">
    <property type="entry name" value="PfkB_dom"/>
</dbReference>
<accession>A0A317FK19</accession>
<dbReference type="Pfam" id="PF00294">
    <property type="entry name" value="PfkB"/>
    <property type="match status" value="1"/>
</dbReference>
<dbReference type="SUPFAM" id="SSF53613">
    <property type="entry name" value="Ribokinase-like"/>
    <property type="match status" value="1"/>
</dbReference>
<dbReference type="PROSITE" id="PS00584">
    <property type="entry name" value="PFKB_KINASES_2"/>
    <property type="match status" value="1"/>
</dbReference>
<dbReference type="RefSeq" id="WP_109869584.1">
    <property type="nucleotide sequence ID" value="NZ_QGNA01000001.1"/>
</dbReference>
<comment type="caution">
    <text evidence="4">The sequence shown here is derived from an EMBL/GenBank/DDBJ whole genome shotgun (WGS) entry which is preliminary data.</text>
</comment>
<evidence type="ECO:0000256" key="2">
    <source>
        <dbReference type="ARBA" id="ARBA00022777"/>
    </source>
</evidence>
<dbReference type="PANTHER" id="PTHR10584">
    <property type="entry name" value="SUGAR KINASE"/>
    <property type="match status" value="1"/>
</dbReference>
<dbReference type="EMBL" id="QGNA01000001">
    <property type="protein sequence ID" value="PWS38963.1"/>
    <property type="molecule type" value="Genomic_DNA"/>
</dbReference>
<evidence type="ECO:0000259" key="3">
    <source>
        <dbReference type="Pfam" id="PF00294"/>
    </source>
</evidence>
<evidence type="ECO:0000313" key="5">
    <source>
        <dbReference type="Proteomes" id="UP000245765"/>
    </source>
</evidence>
<dbReference type="Gene3D" id="3.40.1190.20">
    <property type="match status" value="1"/>
</dbReference>
<name>A0A317FK19_9PROT</name>
<protein>
    <recommendedName>
        <fullName evidence="3">Carbohydrate kinase PfkB domain-containing protein</fullName>
    </recommendedName>
</protein>
<dbReference type="InterPro" id="IPR029056">
    <property type="entry name" value="Ribokinase-like"/>
</dbReference>
<dbReference type="Proteomes" id="UP000245765">
    <property type="component" value="Unassembled WGS sequence"/>
</dbReference>
<keyword evidence="2" id="KW-0418">Kinase</keyword>
<gene>
    <name evidence="4" type="ORF">DFH01_06880</name>
</gene>
<feature type="domain" description="Carbohydrate kinase PfkB" evidence="3">
    <location>
        <begin position="23"/>
        <end position="264"/>
    </location>
</feature>
<dbReference type="AlphaFoldDB" id="A0A317FK19"/>
<sequence length="270" mass="27591">MGRVFVMGYLSIDRVRGPDGVAREQPGGAALYAALGARAVGAETALLAAAGEDWPEAWDTEAQRLGVDLSQRIRRAGPTRRARLDYAADGTRDSAHHAEAAWWERTAALAPPLPPGPLAPDDVLVLCPMPSGQASRALDAAGPARAVVDTSEAFARREPEALRALLPRLFLFAPSREEIALLGPLSGCAVVEKRGAEGLALFPADGAAPRRFPPPPVAVVDPTGAGDATVGAIAGGLANGQDLDAALGAAVAIGARAVTAQGPAALGFQP</sequence>
<dbReference type="PANTHER" id="PTHR10584:SF166">
    <property type="entry name" value="RIBOKINASE"/>
    <property type="match status" value="1"/>
</dbReference>
<keyword evidence="5" id="KW-1185">Reference proteome</keyword>
<evidence type="ECO:0000256" key="1">
    <source>
        <dbReference type="ARBA" id="ARBA00022679"/>
    </source>
</evidence>
<dbReference type="GO" id="GO:0016301">
    <property type="term" value="F:kinase activity"/>
    <property type="evidence" value="ECO:0007669"/>
    <property type="project" value="UniProtKB-KW"/>
</dbReference>
<organism evidence="4 5">
    <name type="scientific">Falsiroseomonas bella</name>
    <dbReference type="NCBI Taxonomy" id="2184016"/>
    <lineage>
        <taxon>Bacteria</taxon>
        <taxon>Pseudomonadati</taxon>
        <taxon>Pseudomonadota</taxon>
        <taxon>Alphaproteobacteria</taxon>
        <taxon>Acetobacterales</taxon>
        <taxon>Roseomonadaceae</taxon>
        <taxon>Falsiroseomonas</taxon>
    </lineage>
</organism>
<proteinExistence type="predicted"/>
<evidence type="ECO:0000313" key="4">
    <source>
        <dbReference type="EMBL" id="PWS38963.1"/>
    </source>
</evidence>
<reference evidence="5" key="1">
    <citation type="submission" date="2018-05" db="EMBL/GenBank/DDBJ databases">
        <authorList>
            <person name="Du Z."/>
            <person name="Wang X."/>
        </authorList>
    </citation>
    <scope>NUCLEOTIDE SEQUENCE [LARGE SCALE GENOMIC DNA]</scope>
    <source>
        <strain evidence="5">CQN31</strain>
    </source>
</reference>
<keyword evidence="1" id="KW-0808">Transferase</keyword>
<dbReference type="InterPro" id="IPR002173">
    <property type="entry name" value="Carboh/pur_kinase_PfkB_CS"/>
</dbReference>